<feature type="region of interest" description="Disordered" evidence="6">
    <location>
        <begin position="485"/>
        <end position="504"/>
    </location>
</feature>
<dbReference type="CDD" id="cd00130">
    <property type="entry name" value="PAS"/>
    <property type="match status" value="2"/>
</dbReference>
<reference evidence="10" key="2">
    <citation type="submission" date="2020-05" db="UniProtKB">
        <authorList>
            <consortium name="EnsemblMetazoa"/>
        </authorList>
    </citation>
    <scope>IDENTIFICATION</scope>
</reference>
<evidence type="ECO:0000259" key="7">
    <source>
        <dbReference type="PROSITE" id="PS50112"/>
    </source>
</evidence>
<dbReference type="EMBL" id="ATLV01026747">
    <property type="status" value="NOT_ANNOTATED_CDS"/>
    <property type="molecule type" value="Genomic_DNA"/>
</dbReference>
<feature type="compositionally biased region" description="Low complexity" evidence="6">
    <location>
        <begin position="948"/>
        <end position="957"/>
    </location>
</feature>
<accession>A0A084WSY3</accession>
<dbReference type="PROSITE" id="PS50112">
    <property type="entry name" value="PAS"/>
    <property type="match status" value="1"/>
</dbReference>
<comment type="subcellular location">
    <subcellularLocation>
        <location evidence="1">Nucleus</location>
    </subcellularLocation>
</comment>
<keyword evidence="3" id="KW-0238">DNA-binding</keyword>
<dbReference type="CDD" id="cd19697">
    <property type="entry name" value="bHLH-PAS_NPAS4_PASD10"/>
    <property type="match status" value="1"/>
</dbReference>
<dbReference type="GO" id="GO:0000981">
    <property type="term" value="F:DNA-binding transcription factor activity, RNA polymerase II-specific"/>
    <property type="evidence" value="ECO:0007669"/>
    <property type="project" value="TreeGrafter"/>
</dbReference>
<evidence type="ECO:0000313" key="11">
    <source>
        <dbReference type="Proteomes" id="UP000030765"/>
    </source>
</evidence>
<dbReference type="InterPro" id="IPR011598">
    <property type="entry name" value="bHLH_dom"/>
</dbReference>
<keyword evidence="11" id="KW-1185">Reference proteome</keyword>
<evidence type="ECO:0000256" key="1">
    <source>
        <dbReference type="ARBA" id="ARBA00004123"/>
    </source>
</evidence>
<dbReference type="PANTHER" id="PTHR23043">
    <property type="entry name" value="HYPOXIA-INDUCIBLE FACTOR 1 ALPHA"/>
    <property type="match status" value="1"/>
</dbReference>
<feature type="domain" description="PAS" evidence="7">
    <location>
        <begin position="120"/>
        <end position="183"/>
    </location>
</feature>
<feature type="region of interest" description="Disordered" evidence="6">
    <location>
        <begin position="179"/>
        <end position="267"/>
    </location>
</feature>
<dbReference type="SUPFAM" id="SSF55785">
    <property type="entry name" value="PYP-like sensor domain (PAS domain)"/>
    <property type="match status" value="2"/>
</dbReference>
<dbReference type="Pfam" id="PF14598">
    <property type="entry name" value="PAS_11"/>
    <property type="match status" value="1"/>
</dbReference>
<keyword evidence="4" id="KW-0804">Transcription</keyword>
<feature type="compositionally biased region" description="Polar residues" evidence="6">
    <location>
        <begin position="531"/>
        <end position="541"/>
    </location>
</feature>
<sequence length="978" mass="103871">MHRGPGRRVWLTFDLFGTSINSSIIDGFRWPLDDLVVKFDANKSTKGASKLRRDLINSEIANLRDLLPLPQSTRQRLSQLQLMALVCVYVRKANYFQQVFKRSIDIGLHSAPTPNIGFSKALSGFLMMLTQNGKLLYISDNAAEYLGHSMEDLLIHGDSVYDIIDKQDHGAIQSELSRGVTQHSGGAHGHHSHHSHLHHHHQQQHHHLQHNSNHHNHHHHSQQQQQHHHLQVHHHGGHGSALSPSGVSVAGSSSSAGGSSGSSAGSSLMDGEQRIFLCRMNVSRNARRQMRFGDQKVVLVQGHYLSYLPLCSRNEPVFIATCTPIAMPETRECVVQGATNVFTTIHSMDMKVVHIDKNGEFHLGYSRSELQGVSWYQLLHWESTREAQSKHRLITQSEQDRSCILLVRMQRRQSDFLWVHVVLQVRDGQDSNQQSVIVCTNQVLSDREASVMLSNSWLYHYYTVQSKMQFGIPFEGATRIPPTTPYYTTPAGHGHTLSPNSVAGGAGGSGTGVLAGTSGVGAGMAGGGHGYSTTHPHSHITSYGYHSPSGQHHNGGGGTGTPMLHGHHQHQHVVQQGAAGLTAAGDAGEYGSRPYGFRLDSSGQPVDYSGGHPTPPASAPPTMAGIAMPVVQVTPHIRCHNGGGSGGPSSSNGGTSGSNSSSNTNGSSNSSSNSNSHPISNGSSTSERHNGTPPAKKRNMNRLEPLYIPDNGHSESSETSALGELQSGNAAGLHQQDGGVSGASNGLSNLNGSLDGGVTSTGAGGGGGGGGLQTMIIGSIPTGRTAIALRPNLPISWSNGTRVHPGPTPPPKKVPDISHQELSPYMTTTPPTPTSAPHQLLNGGFPTATTFSFDWMPEQFVPIVSDCSGTALLPSGGMSVSHVTSGAPTITSSNGATVGTAGCVLPVPSCLAQDGLPIPGLPMPMPVPLQIPPPPWPSDHRLLALDGGPSSTPSTSESGRERKPTDDSAGHPDQRRSH</sequence>
<keyword evidence="5" id="KW-0539">Nucleus</keyword>
<evidence type="ECO:0000313" key="10">
    <source>
        <dbReference type="EnsemblMetazoa" id="ASIC021634-PA"/>
    </source>
</evidence>
<feature type="region of interest" description="Disordered" evidence="6">
    <location>
        <begin position="636"/>
        <end position="721"/>
    </location>
</feature>
<dbReference type="EMBL" id="ATLV01026755">
    <property type="status" value="NOT_ANNOTATED_CDS"/>
    <property type="molecule type" value="Genomic_DNA"/>
</dbReference>
<dbReference type="Gene3D" id="3.30.450.20">
    <property type="entry name" value="PAS domain"/>
    <property type="match status" value="2"/>
</dbReference>
<gene>
    <name evidence="9" type="ORF">ZHAS_00021634</name>
</gene>
<feature type="compositionally biased region" description="Basic and acidic residues" evidence="6">
    <location>
        <begin position="958"/>
        <end position="978"/>
    </location>
</feature>
<dbReference type="VEuPathDB" id="VectorBase:ASIS012629"/>
<dbReference type="GO" id="GO:0005634">
    <property type="term" value="C:nucleus"/>
    <property type="evidence" value="ECO:0007669"/>
    <property type="project" value="UniProtKB-SubCell"/>
</dbReference>
<dbReference type="GO" id="GO:0000977">
    <property type="term" value="F:RNA polymerase II transcription regulatory region sequence-specific DNA binding"/>
    <property type="evidence" value="ECO:0007669"/>
    <property type="project" value="TreeGrafter"/>
</dbReference>
<dbReference type="EMBL" id="ATLV01026749">
    <property type="status" value="NOT_ANNOTATED_CDS"/>
    <property type="molecule type" value="Genomic_DNA"/>
</dbReference>
<feature type="compositionally biased region" description="Low complexity" evidence="6">
    <location>
        <begin position="648"/>
        <end position="685"/>
    </location>
</feature>
<dbReference type="PROSITE" id="PS50888">
    <property type="entry name" value="BHLH"/>
    <property type="match status" value="1"/>
</dbReference>
<evidence type="ECO:0000313" key="9">
    <source>
        <dbReference type="EMBL" id="KFB53327.1"/>
    </source>
</evidence>
<keyword evidence="2" id="KW-0805">Transcription regulation</keyword>
<dbReference type="AlphaFoldDB" id="A0A084WSY3"/>
<evidence type="ECO:0000256" key="6">
    <source>
        <dbReference type="SAM" id="MobiDB-lite"/>
    </source>
</evidence>
<dbReference type="SMART" id="SM00091">
    <property type="entry name" value="PAS"/>
    <property type="match status" value="2"/>
</dbReference>
<dbReference type="EMBL" id="ATLV01026754">
    <property type="status" value="NOT_ANNOTATED_CDS"/>
    <property type="molecule type" value="Genomic_DNA"/>
</dbReference>
<dbReference type="Proteomes" id="UP000030765">
    <property type="component" value="Unassembled WGS sequence"/>
</dbReference>
<dbReference type="InterPro" id="IPR000014">
    <property type="entry name" value="PAS"/>
</dbReference>
<evidence type="ECO:0000256" key="2">
    <source>
        <dbReference type="ARBA" id="ARBA00023015"/>
    </source>
</evidence>
<dbReference type="GO" id="GO:0046983">
    <property type="term" value="F:protein dimerization activity"/>
    <property type="evidence" value="ECO:0007669"/>
    <property type="project" value="InterPro"/>
</dbReference>
<dbReference type="VEuPathDB" id="VectorBase:ASIC021634"/>
<dbReference type="EMBL" id="ATLV01026748">
    <property type="status" value="NOT_ANNOTATED_CDS"/>
    <property type="molecule type" value="Genomic_DNA"/>
</dbReference>
<feature type="region of interest" description="Disordered" evidence="6">
    <location>
        <begin position="798"/>
        <end position="817"/>
    </location>
</feature>
<name>A0A084WSY3_ANOSI</name>
<dbReference type="Pfam" id="PF23183">
    <property type="entry name" value="bHLH_NPAS4"/>
    <property type="match status" value="1"/>
</dbReference>
<dbReference type="EnsemblMetazoa" id="ASIC021634-RA">
    <property type="protein sequence ID" value="ASIC021634-PA"/>
    <property type="gene ID" value="ASIC021634"/>
</dbReference>
<feature type="region of interest" description="Disordered" evidence="6">
    <location>
        <begin position="929"/>
        <end position="978"/>
    </location>
</feature>
<dbReference type="InterPro" id="IPR056192">
    <property type="entry name" value="bHLH_NPAS4"/>
</dbReference>
<feature type="compositionally biased region" description="Basic residues" evidence="6">
    <location>
        <begin position="188"/>
        <end position="237"/>
    </location>
</feature>
<dbReference type="EMBL" id="ATLV01026750">
    <property type="status" value="NOT_ANNOTATED_CDS"/>
    <property type="molecule type" value="Genomic_DNA"/>
</dbReference>
<dbReference type="InterPro" id="IPR035965">
    <property type="entry name" value="PAS-like_dom_sf"/>
</dbReference>
<dbReference type="OrthoDB" id="9978016at2759"/>
<dbReference type="FunFam" id="3.30.450.20:FF:000081">
    <property type="entry name" value="Dysfusion, isoform B"/>
    <property type="match status" value="1"/>
</dbReference>
<evidence type="ECO:0000259" key="8">
    <source>
        <dbReference type="PROSITE" id="PS50888"/>
    </source>
</evidence>
<dbReference type="GO" id="GO:0045944">
    <property type="term" value="P:positive regulation of transcription by RNA polymerase II"/>
    <property type="evidence" value="ECO:0007669"/>
    <property type="project" value="UniProtKB-ARBA"/>
</dbReference>
<dbReference type="EMBL" id="KE525419">
    <property type="protein sequence ID" value="KFB53327.1"/>
    <property type="molecule type" value="Genomic_DNA"/>
</dbReference>
<dbReference type="PANTHER" id="PTHR23043:SF39">
    <property type="entry name" value="DYSFUSION, ISOFORM D"/>
    <property type="match status" value="1"/>
</dbReference>
<dbReference type="OMA" id="HSHITSY"/>
<reference evidence="9 11" key="1">
    <citation type="journal article" date="2014" name="BMC Genomics">
        <title>Genome sequence of Anopheles sinensis provides insight into genetics basis of mosquito competence for malaria parasites.</title>
        <authorList>
            <person name="Zhou D."/>
            <person name="Zhang D."/>
            <person name="Ding G."/>
            <person name="Shi L."/>
            <person name="Hou Q."/>
            <person name="Ye Y."/>
            <person name="Xu Y."/>
            <person name="Zhou H."/>
            <person name="Xiong C."/>
            <person name="Li S."/>
            <person name="Yu J."/>
            <person name="Hong S."/>
            <person name="Yu X."/>
            <person name="Zou P."/>
            <person name="Chen C."/>
            <person name="Chang X."/>
            <person name="Wang W."/>
            <person name="Lv Y."/>
            <person name="Sun Y."/>
            <person name="Ma L."/>
            <person name="Shen B."/>
            <person name="Zhu C."/>
        </authorList>
    </citation>
    <scope>NUCLEOTIDE SEQUENCE [LARGE SCALE GENOMIC DNA]</scope>
</reference>
<dbReference type="EMBL" id="ATLV01026752">
    <property type="status" value="NOT_ANNOTATED_CDS"/>
    <property type="molecule type" value="Genomic_DNA"/>
</dbReference>
<protein>
    <submittedName>
        <fullName evidence="9">AGAP003965-PA-like protein</fullName>
    </submittedName>
</protein>
<feature type="domain" description="BHLH" evidence="8">
    <location>
        <begin position="40"/>
        <end position="93"/>
    </location>
</feature>
<evidence type="ECO:0000256" key="4">
    <source>
        <dbReference type="ARBA" id="ARBA00023163"/>
    </source>
</evidence>
<proteinExistence type="predicted"/>
<dbReference type="STRING" id="74873.A0A084WSY3"/>
<feature type="compositionally biased region" description="Low complexity" evidence="6">
    <location>
        <begin position="240"/>
        <end position="267"/>
    </location>
</feature>
<evidence type="ECO:0000256" key="3">
    <source>
        <dbReference type="ARBA" id="ARBA00023125"/>
    </source>
</evidence>
<feature type="region of interest" description="Disordered" evidence="6">
    <location>
        <begin position="528"/>
        <end position="578"/>
    </location>
</feature>
<dbReference type="EMBL" id="ATLV01026756">
    <property type="status" value="NOT_ANNOTATED_CDS"/>
    <property type="molecule type" value="Genomic_DNA"/>
</dbReference>
<dbReference type="EMBL" id="ATLV01026751">
    <property type="status" value="NOT_ANNOTATED_CDS"/>
    <property type="molecule type" value="Genomic_DNA"/>
</dbReference>
<evidence type="ECO:0000256" key="5">
    <source>
        <dbReference type="ARBA" id="ARBA00023242"/>
    </source>
</evidence>
<organism evidence="9">
    <name type="scientific">Anopheles sinensis</name>
    <name type="common">Mosquito</name>
    <dbReference type="NCBI Taxonomy" id="74873"/>
    <lineage>
        <taxon>Eukaryota</taxon>
        <taxon>Metazoa</taxon>
        <taxon>Ecdysozoa</taxon>
        <taxon>Arthropoda</taxon>
        <taxon>Hexapoda</taxon>
        <taxon>Insecta</taxon>
        <taxon>Pterygota</taxon>
        <taxon>Neoptera</taxon>
        <taxon>Endopterygota</taxon>
        <taxon>Diptera</taxon>
        <taxon>Nematocera</taxon>
        <taxon>Culicoidea</taxon>
        <taxon>Culicidae</taxon>
        <taxon>Anophelinae</taxon>
        <taxon>Anopheles</taxon>
    </lineage>
</organism>
<dbReference type="EMBL" id="ATLV01026753">
    <property type="status" value="NOT_ANNOTATED_CDS"/>
    <property type="molecule type" value="Genomic_DNA"/>
</dbReference>
<feature type="region of interest" description="Disordered" evidence="6">
    <location>
        <begin position="592"/>
        <end position="623"/>
    </location>
</feature>